<name>A0AAD6IXE9_DREDA</name>
<sequence length="263" mass="28604">MEVAPGSKEIYSEPASPGPGYIFFRICNIATLIAAFACLAQVMNTYSKNGVSTPSGVVYMFAVGIIGTVWSLLILITFLRFNNVSFTIAFFDFVGVVLCIAGVAILTKPAIDDCAAAKAGVQNDILRTRSVNAVCGLLRAGWGLSLANILLFFLCCVGGYQIASIVADEYKRLGGPVARRTVIEEGYPIDPAVRNIRQTTTASVPVRGPVVVEKKRHGSSSHRHSSSHRGDRSRRHSYSAGTNRDSYYTEKRDRDSHRGSSRY</sequence>
<gene>
    <name evidence="3" type="ORF">Dda_4684</name>
</gene>
<reference evidence="3" key="1">
    <citation type="submission" date="2023-01" db="EMBL/GenBank/DDBJ databases">
        <title>The chitinases involved in constricting ring structure development in the nematode-trapping fungus Drechslerella dactyloides.</title>
        <authorList>
            <person name="Wang R."/>
            <person name="Zhang L."/>
            <person name="Tang P."/>
            <person name="Li S."/>
            <person name="Liang L."/>
        </authorList>
    </citation>
    <scope>NUCLEOTIDE SEQUENCE</scope>
    <source>
        <strain evidence="3">YMF1.00031</strain>
    </source>
</reference>
<evidence type="ECO:0008006" key="5">
    <source>
        <dbReference type="Google" id="ProtNLM"/>
    </source>
</evidence>
<evidence type="ECO:0000313" key="3">
    <source>
        <dbReference type="EMBL" id="KAJ6260458.1"/>
    </source>
</evidence>
<feature type="transmembrane region" description="Helical" evidence="2">
    <location>
        <begin position="21"/>
        <end position="44"/>
    </location>
</feature>
<protein>
    <recommendedName>
        <fullName evidence="5">MARVEL domain-containing protein</fullName>
    </recommendedName>
</protein>
<keyword evidence="2" id="KW-0472">Membrane</keyword>
<feature type="compositionally biased region" description="Basic residues" evidence="1">
    <location>
        <begin position="214"/>
        <end position="237"/>
    </location>
</feature>
<feature type="compositionally biased region" description="Basic and acidic residues" evidence="1">
    <location>
        <begin position="247"/>
        <end position="263"/>
    </location>
</feature>
<feature type="transmembrane region" description="Helical" evidence="2">
    <location>
        <begin position="56"/>
        <end position="79"/>
    </location>
</feature>
<evidence type="ECO:0000256" key="2">
    <source>
        <dbReference type="SAM" id="Phobius"/>
    </source>
</evidence>
<feature type="region of interest" description="Disordered" evidence="1">
    <location>
        <begin position="198"/>
        <end position="263"/>
    </location>
</feature>
<proteinExistence type="predicted"/>
<organism evidence="3 4">
    <name type="scientific">Drechslerella dactyloides</name>
    <name type="common">Nematode-trapping fungus</name>
    <name type="synonym">Arthrobotrys dactyloides</name>
    <dbReference type="NCBI Taxonomy" id="74499"/>
    <lineage>
        <taxon>Eukaryota</taxon>
        <taxon>Fungi</taxon>
        <taxon>Dikarya</taxon>
        <taxon>Ascomycota</taxon>
        <taxon>Pezizomycotina</taxon>
        <taxon>Orbiliomycetes</taxon>
        <taxon>Orbiliales</taxon>
        <taxon>Orbiliaceae</taxon>
        <taxon>Drechslerella</taxon>
    </lineage>
</organism>
<evidence type="ECO:0000256" key="1">
    <source>
        <dbReference type="SAM" id="MobiDB-lite"/>
    </source>
</evidence>
<dbReference type="EMBL" id="JAQGDS010000005">
    <property type="protein sequence ID" value="KAJ6260458.1"/>
    <property type="molecule type" value="Genomic_DNA"/>
</dbReference>
<dbReference type="Proteomes" id="UP001221413">
    <property type="component" value="Unassembled WGS sequence"/>
</dbReference>
<keyword evidence="2" id="KW-0812">Transmembrane</keyword>
<comment type="caution">
    <text evidence="3">The sequence shown here is derived from an EMBL/GenBank/DDBJ whole genome shotgun (WGS) entry which is preliminary data.</text>
</comment>
<evidence type="ECO:0000313" key="4">
    <source>
        <dbReference type="Proteomes" id="UP001221413"/>
    </source>
</evidence>
<keyword evidence="4" id="KW-1185">Reference proteome</keyword>
<dbReference type="AlphaFoldDB" id="A0AAD6IXE9"/>
<feature type="transmembrane region" description="Helical" evidence="2">
    <location>
        <begin position="140"/>
        <end position="163"/>
    </location>
</feature>
<keyword evidence="2" id="KW-1133">Transmembrane helix</keyword>
<accession>A0AAD6IXE9</accession>
<feature type="transmembrane region" description="Helical" evidence="2">
    <location>
        <begin position="86"/>
        <end position="106"/>
    </location>
</feature>